<gene>
    <name evidence="1" type="ORF">B0T14DRAFT_425714</name>
</gene>
<accession>A0AA40C4U8</accession>
<comment type="caution">
    <text evidence="1">The sequence shown here is derived from an EMBL/GenBank/DDBJ whole genome shotgun (WGS) entry which is preliminary data.</text>
</comment>
<organism evidence="1 2">
    <name type="scientific">Immersiella caudata</name>
    <dbReference type="NCBI Taxonomy" id="314043"/>
    <lineage>
        <taxon>Eukaryota</taxon>
        <taxon>Fungi</taxon>
        <taxon>Dikarya</taxon>
        <taxon>Ascomycota</taxon>
        <taxon>Pezizomycotina</taxon>
        <taxon>Sordariomycetes</taxon>
        <taxon>Sordariomycetidae</taxon>
        <taxon>Sordariales</taxon>
        <taxon>Lasiosphaeriaceae</taxon>
        <taxon>Immersiella</taxon>
    </lineage>
</organism>
<protein>
    <submittedName>
        <fullName evidence="1">Uncharacterized protein</fullName>
    </submittedName>
</protein>
<dbReference type="Proteomes" id="UP001175000">
    <property type="component" value="Unassembled WGS sequence"/>
</dbReference>
<sequence length="241" mass="26374">MATVSNVGVRYSHSAVALSPTARQFRWETPVPTTPFWDSLPWVLCSQFLSNFTPTELSALPIDSSNSASLTTKQRTEFLLKLLQDKLTTSGMSITSPGAGANLLHAIHYLQKELGLVKEAGETIRLLLSADGGKDNIAAQQSYAHQLIDEGSFVEAEKVIRPACEDIDEYGNLGRDSPQGIGSQRTLLKALWGQGKERREEAAEVVEGIRGRIEGMKGGKFEVYVEAEREELERLLGKLGA</sequence>
<dbReference type="AlphaFoldDB" id="A0AA40C4U8"/>
<dbReference type="EMBL" id="JAULSU010000003">
    <property type="protein sequence ID" value="KAK0624398.1"/>
    <property type="molecule type" value="Genomic_DNA"/>
</dbReference>
<evidence type="ECO:0000313" key="2">
    <source>
        <dbReference type="Proteomes" id="UP001175000"/>
    </source>
</evidence>
<proteinExistence type="predicted"/>
<name>A0AA40C4U8_9PEZI</name>
<reference evidence="1" key="1">
    <citation type="submission" date="2023-06" db="EMBL/GenBank/DDBJ databases">
        <title>Genome-scale phylogeny and comparative genomics of the fungal order Sordariales.</title>
        <authorList>
            <consortium name="Lawrence Berkeley National Laboratory"/>
            <person name="Hensen N."/>
            <person name="Bonometti L."/>
            <person name="Westerberg I."/>
            <person name="Brannstrom I.O."/>
            <person name="Guillou S."/>
            <person name="Cros-Aarteil S."/>
            <person name="Calhoun S."/>
            <person name="Haridas S."/>
            <person name="Kuo A."/>
            <person name="Mondo S."/>
            <person name="Pangilinan J."/>
            <person name="Riley R."/>
            <person name="Labutti K."/>
            <person name="Andreopoulos B."/>
            <person name="Lipzen A."/>
            <person name="Chen C."/>
            <person name="Yanf M."/>
            <person name="Daum C."/>
            <person name="Ng V."/>
            <person name="Clum A."/>
            <person name="Steindorff A."/>
            <person name="Ohm R."/>
            <person name="Martin F."/>
            <person name="Silar P."/>
            <person name="Natvig D."/>
            <person name="Lalanne C."/>
            <person name="Gautier V."/>
            <person name="Ament-Velasquez S.L."/>
            <person name="Kruys A."/>
            <person name="Hutchinson M.I."/>
            <person name="Powell A.J."/>
            <person name="Barry K."/>
            <person name="Miller A.N."/>
            <person name="Grigoriev I.V."/>
            <person name="Debuchy R."/>
            <person name="Gladieux P."/>
            <person name="Thoren M.H."/>
            <person name="Johannesson H."/>
        </authorList>
    </citation>
    <scope>NUCLEOTIDE SEQUENCE</scope>
    <source>
        <strain evidence="1">CBS 606.72</strain>
    </source>
</reference>
<keyword evidence="2" id="KW-1185">Reference proteome</keyword>
<evidence type="ECO:0000313" key="1">
    <source>
        <dbReference type="EMBL" id="KAK0624398.1"/>
    </source>
</evidence>